<feature type="compositionally biased region" description="Basic and acidic residues" evidence="1">
    <location>
        <begin position="103"/>
        <end position="117"/>
    </location>
</feature>
<dbReference type="Proteomes" id="UP000604825">
    <property type="component" value="Unassembled WGS sequence"/>
</dbReference>
<feature type="domain" description="Cathepsin propeptide inhibitor" evidence="2">
    <location>
        <begin position="376"/>
        <end position="431"/>
    </location>
</feature>
<evidence type="ECO:0000313" key="4">
    <source>
        <dbReference type="Proteomes" id="UP000604825"/>
    </source>
</evidence>
<evidence type="ECO:0000259" key="2">
    <source>
        <dbReference type="SMART" id="SM00848"/>
    </source>
</evidence>
<protein>
    <recommendedName>
        <fullName evidence="2">Cathepsin propeptide inhibitor domain-containing protein</fullName>
    </recommendedName>
</protein>
<dbReference type="InterPro" id="IPR013201">
    <property type="entry name" value="Prot_inhib_I29"/>
</dbReference>
<name>A0A811NIF8_9POAL</name>
<dbReference type="Pfam" id="PF08246">
    <property type="entry name" value="Inhibitor_I29"/>
    <property type="match status" value="2"/>
</dbReference>
<dbReference type="AlphaFoldDB" id="A0A811NIF8"/>
<feature type="domain" description="Cathepsin propeptide inhibitor" evidence="2">
    <location>
        <begin position="178"/>
        <end position="233"/>
    </location>
</feature>
<comment type="caution">
    <text evidence="3">The sequence shown here is derived from an EMBL/GenBank/DDBJ whole genome shotgun (WGS) entry which is preliminary data.</text>
</comment>
<feature type="region of interest" description="Disordered" evidence="1">
    <location>
        <begin position="456"/>
        <end position="480"/>
    </location>
</feature>
<dbReference type="Gene3D" id="1.10.287.2250">
    <property type="match status" value="2"/>
</dbReference>
<dbReference type="SMART" id="SM00848">
    <property type="entry name" value="Inhibitor_I29"/>
    <property type="match status" value="2"/>
</dbReference>
<dbReference type="SUPFAM" id="SSF54001">
    <property type="entry name" value="Cysteine proteinases"/>
    <property type="match status" value="1"/>
</dbReference>
<gene>
    <name evidence="3" type="ORF">NCGR_LOCUS15629</name>
</gene>
<accession>A0A811NIF8</accession>
<feature type="region of interest" description="Disordered" evidence="1">
    <location>
        <begin position="103"/>
        <end position="127"/>
    </location>
</feature>
<sequence length="480" mass="53550">MALEARSSAGDVGSCVATTRAHRWQGVGGESPWSSSVWRRRGAAVVVVGSGSRSTVLWGAAAETNGVGSAPKAAAGHQRLRCSTAVWSREVVAGEEETKEVTRQEAKKQLARDEARKQGAIVEAETKEQNDNDFSLEEYLAEMTKVAAAQKKARYERSCKKAVKEAAMKDEAAMKARFEEWITEYGKRYKNKEEKARRYELFKAFANMVGKAIAEGGAVFVTNHTAAWTEEECRSGDEWRREVSGHGACCGAADQRCRGQGARALRGEPKAAAGHRRLRCSTAVWSREVVAGEEEIKEVTRQEAKKQLAGDEARKQGAIVEAETKEQNDNDFSLEEYLAETTKMAAAQKKAHYERSCKKAVKEAAMKDEAAMKARFEEWITEYGKRYKNKEEKARRYELFKAFANMVGKAITEGGAVFVTNHTAAWTEEECRCLYDSDVDWDDYIDHIRSLIDKKNARAKKPSMEREGDEQRCRHGGDPA</sequence>
<dbReference type="EMBL" id="CAJGYO010000004">
    <property type="protein sequence ID" value="CAD6223200.1"/>
    <property type="molecule type" value="Genomic_DNA"/>
</dbReference>
<evidence type="ECO:0000313" key="3">
    <source>
        <dbReference type="EMBL" id="CAD6223200.1"/>
    </source>
</evidence>
<dbReference type="OrthoDB" id="686934at2759"/>
<evidence type="ECO:0000256" key="1">
    <source>
        <dbReference type="SAM" id="MobiDB-lite"/>
    </source>
</evidence>
<proteinExistence type="predicted"/>
<organism evidence="3 4">
    <name type="scientific">Miscanthus lutarioriparius</name>
    <dbReference type="NCBI Taxonomy" id="422564"/>
    <lineage>
        <taxon>Eukaryota</taxon>
        <taxon>Viridiplantae</taxon>
        <taxon>Streptophyta</taxon>
        <taxon>Embryophyta</taxon>
        <taxon>Tracheophyta</taxon>
        <taxon>Spermatophyta</taxon>
        <taxon>Magnoliopsida</taxon>
        <taxon>Liliopsida</taxon>
        <taxon>Poales</taxon>
        <taxon>Poaceae</taxon>
        <taxon>PACMAD clade</taxon>
        <taxon>Panicoideae</taxon>
        <taxon>Andropogonodae</taxon>
        <taxon>Andropogoneae</taxon>
        <taxon>Saccharinae</taxon>
        <taxon>Miscanthus</taxon>
    </lineage>
</organism>
<keyword evidence="4" id="KW-1185">Reference proteome</keyword>
<dbReference type="InterPro" id="IPR038765">
    <property type="entry name" value="Papain-like_cys_pep_sf"/>
</dbReference>
<reference evidence="3" key="1">
    <citation type="submission" date="2020-10" db="EMBL/GenBank/DDBJ databases">
        <authorList>
            <person name="Han B."/>
            <person name="Lu T."/>
            <person name="Zhao Q."/>
            <person name="Huang X."/>
            <person name="Zhao Y."/>
        </authorList>
    </citation>
    <scope>NUCLEOTIDE SEQUENCE</scope>
</reference>